<protein>
    <recommendedName>
        <fullName evidence="1">HD-GYP domain-containing protein</fullName>
    </recommendedName>
</protein>
<sequence length="273" mass="30346">MLINGTATLRCKDFLRQEIAHTLECYGHLPIPRIFEVTSMENLAYRLYAIEVAIADTLSQWCDQETCMHTLRLVNLAEAVGRQLQLSDHALIILRLSALLHDIGKVAIPAEILQKRGPLNDAERTLIRLHPQMGWVILEGTGELFDHVAPIIVAHHEAWDGSGYPFGLIGTAIPYLARILAVVDSYDAMVSYRVYGEPLPILSACLELIDCAGRQYDPQIVVAFLKVLIGERGIQLHSCFASRRNLAINGLEPVDEGCAKPLLQSVEYARELA</sequence>
<dbReference type="PROSITE" id="PS51832">
    <property type="entry name" value="HD_GYP"/>
    <property type="match status" value="1"/>
</dbReference>
<dbReference type="InterPro" id="IPR006675">
    <property type="entry name" value="HDIG_dom"/>
</dbReference>
<dbReference type="OrthoDB" id="9804863at2"/>
<keyword evidence="3" id="KW-1185">Reference proteome</keyword>
<dbReference type="AlphaFoldDB" id="A0A402AMM9"/>
<comment type="caution">
    <text evidence="2">The sequence shown here is derived from an EMBL/GenBank/DDBJ whole genome shotgun (WGS) entry which is preliminary data.</text>
</comment>
<evidence type="ECO:0000313" key="2">
    <source>
        <dbReference type="EMBL" id="GCE20342.1"/>
    </source>
</evidence>
<dbReference type="SUPFAM" id="SSF109604">
    <property type="entry name" value="HD-domain/PDEase-like"/>
    <property type="match status" value="1"/>
</dbReference>
<dbReference type="RefSeq" id="WP_126552037.1">
    <property type="nucleotide sequence ID" value="NZ_BIFS01000001.1"/>
</dbReference>
<accession>A0A402AMM9</accession>
<dbReference type="EMBL" id="BIFS01000001">
    <property type="protein sequence ID" value="GCE20342.1"/>
    <property type="molecule type" value="Genomic_DNA"/>
</dbReference>
<dbReference type="Proteomes" id="UP000287188">
    <property type="component" value="Unassembled WGS sequence"/>
</dbReference>
<dbReference type="NCBIfam" id="TIGR00277">
    <property type="entry name" value="HDIG"/>
    <property type="match status" value="1"/>
</dbReference>
<dbReference type="Gene3D" id="1.10.3210.10">
    <property type="entry name" value="Hypothetical protein af1432"/>
    <property type="match status" value="1"/>
</dbReference>
<gene>
    <name evidence="2" type="ORF">KDK_41420</name>
</gene>
<evidence type="ECO:0000259" key="1">
    <source>
        <dbReference type="PROSITE" id="PS51832"/>
    </source>
</evidence>
<organism evidence="2 3">
    <name type="scientific">Dictyobacter kobayashii</name>
    <dbReference type="NCBI Taxonomy" id="2014872"/>
    <lineage>
        <taxon>Bacteria</taxon>
        <taxon>Bacillati</taxon>
        <taxon>Chloroflexota</taxon>
        <taxon>Ktedonobacteria</taxon>
        <taxon>Ktedonobacterales</taxon>
        <taxon>Dictyobacteraceae</taxon>
        <taxon>Dictyobacter</taxon>
    </lineage>
</organism>
<dbReference type="SMART" id="SM00471">
    <property type="entry name" value="HDc"/>
    <property type="match status" value="1"/>
</dbReference>
<dbReference type="InterPro" id="IPR052020">
    <property type="entry name" value="Cyclic_di-GMP/3'3'-cGAMP_PDE"/>
</dbReference>
<evidence type="ECO:0000313" key="3">
    <source>
        <dbReference type="Proteomes" id="UP000287188"/>
    </source>
</evidence>
<dbReference type="PANTHER" id="PTHR45228:SF4">
    <property type="entry name" value="LIPOPROTEIN"/>
    <property type="match status" value="1"/>
</dbReference>
<dbReference type="InterPro" id="IPR003607">
    <property type="entry name" value="HD/PDEase_dom"/>
</dbReference>
<dbReference type="Pfam" id="PF13487">
    <property type="entry name" value="HD_5"/>
    <property type="match status" value="1"/>
</dbReference>
<proteinExistence type="predicted"/>
<dbReference type="PANTHER" id="PTHR45228">
    <property type="entry name" value="CYCLIC DI-GMP PHOSPHODIESTERASE TM_0186-RELATED"/>
    <property type="match status" value="1"/>
</dbReference>
<reference evidence="3" key="1">
    <citation type="submission" date="2018-12" db="EMBL/GenBank/DDBJ databases">
        <title>Tengunoibacter tsumagoiensis gen. nov., sp. nov., Dictyobacter kobayashii sp. nov., D. alpinus sp. nov., and D. joshuensis sp. nov. and description of Dictyobacteraceae fam. nov. within the order Ktedonobacterales isolated from Tengu-no-mugimeshi.</title>
        <authorList>
            <person name="Wang C.M."/>
            <person name="Zheng Y."/>
            <person name="Sakai Y."/>
            <person name="Toyoda A."/>
            <person name="Minakuchi Y."/>
            <person name="Abe K."/>
            <person name="Yokota A."/>
            <person name="Yabe S."/>
        </authorList>
    </citation>
    <scope>NUCLEOTIDE SEQUENCE [LARGE SCALE GENOMIC DNA]</scope>
    <source>
        <strain evidence="3">Uno11</strain>
    </source>
</reference>
<name>A0A402AMM9_9CHLR</name>
<dbReference type="CDD" id="cd00077">
    <property type="entry name" value="HDc"/>
    <property type="match status" value="1"/>
</dbReference>
<dbReference type="InterPro" id="IPR037522">
    <property type="entry name" value="HD_GYP_dom"/>
</dbReference>
<feature type="domain" description="HD-GYP" evidence="1">
    <location>
        <begin position="44"/>
        <end position="240"/>
    </location>
</feature>